<evidence type="ECO:0000256" key="2">
    <source>
        <dbReference type="SAM" id="SignalP"/>
    </source>
</evidence>
<evidence type="ECO:0000259" key="3">
    <source>
        <dbReference type="PROSITE" id="PS50853"/>
    </source>
</evidence>
<dbReference type="EMBL" id="BMEC01000001">
    <property type="protein sequence ID" value="GGC21776.1"/>
    <property type="molecule type" value="Genomic_DNA"/>
</dbReference>
<feature type="compositionally biased region" description="Acidic residues" evidence="1">
    <location>
        <begin position="479"/>
        <end position="493"/>
    </location>
</feature>
<reference evidence="5" key="1">
    <citation type="journal article" date="2019" name="Int. J. Syst. Evol. Microbiol.">
        <title>The Global Catalogue of Microorganisms (GCM) 10K type strain sequencing project: providing services to taxonomists for standard genome sequencing and annotation.</title>
        <authorList>
            <consortium name="The Broad Institute Genomics Platform"/>
            <consortium name="The Broad Institute Genome Sequencing Center for Infectious Disease"/>
            <person name="Wu L."/>
            <person name="Ma J."/>
        </authorList>
    </citation>
    <scope>NUCLEOTIDE SEQUENCE [LARGE SCALE GENOMIC DNA]</scope>
    <source>
        <strain evidence="5">CGMCC 1.10832</strain>
    </source>
</reference>
<protein>
    <recommendedName>
        <fullName evidence="3">Fibronectin type-III domain-containing protein</fullName>
    </recommendedName>
</protein>
<keyword evidence="5" id="KW-1185">Reference proteome</keyword>
<accession>A0ABQ1LG27</accession>
<feature type="signal peptide" evidence="2">
    <location>
        <begin position="1"/>
        <end position="21"/>
    </location>
</feature>
<dbReference type="SUPFAM" id="SSF49265">
    <property type="entry name" value="Fibronectin type III"/>
    <property type="match status" value="1"/>
</dbReference>
<sequence>MKNIFKSIGLAVIALSMFTLSCSDDIDPVISDLNLDRPLAPVNLRAFVRNQTAIELSWNVNENISEYVVEFSQDSLDFNSIIRTVSISPDSLPLRENFEGETQYSARVKAVREDGEESSWAEVAIMTAIENILEPLEGGDIAATSVTFRWPAGSEVTNFTLTPGSINRQITEDEKEAGEATIEGLTGSTLYTATLFNGSKRRGLVEFETLVDIGNATPVYPEDDLLAIIAAAAEGDVLALFPGNYGNDSTLLTIDLEKSITLRGVYPFDRPVVYGKFTSGVGVGSVEIRSIIFKGEGESQFFNSTSTDFNLQTLLIDDCDVSGYADRFIYNQGSGTYGSITVSNSYVHDIVGNSGDGFDFRGGTVGALTLQNSTFANAFRTFIRMQVESDVVVNNCTFYKVSTLDNGNNRGLFRASGGGSIEVSNCLFVGIGIPDTERGFWTKSGDMSANASYSNNYYFDSPVLFAAGSEYTNPAEVDATEADPGFEDPENDDFTITNQTLIDNQVGDPRWR</sequence>
<dbReference type="Gene3D" id="2.60.40.10">
    <property type="entry name" value="Immunoglobulins"/>
    <property type="match status" value="1"/>
</dbReference>
<feature type="region of interest" description="Disordered" evidence="1">
    <location>
        <begin position="479"/>
        <end position="512"/>
    </location>
</feature>
<keyword evidence="2" id="KW-0732">Signal</keyword>
<dbReference type="PROSITE" id="PS50853">
    <property type="entry name" value="FN3"/>
    <property type="match status" value="1"/>
</dbReference>
<evidence type="ECO:0000256" key="1">
    <source>
        <dbReference type="SAM" id="MobiDB-lite"/>
    </source>
</evidence>
<organism evidence="4 5">
    <name type="scientific">Marivirga lumbricoides</name>
    <dbReference type="NCBI Taxonomy" id="1046115"/>
    <lineage>
        <taxon>Bacteria</taxon>
        <taxon>Pseudomonadati</taxon>
        <taxon>Bacteroidota</taxon>
        <taxon>Cytophagia</taxon>
        <taxon>Cytophagales</taxon>
        <taxon>Marivirgaceae</taxon>
        <taxon>Marivirga</taxon>
    </lineage>
</organism>
<name>A0ABQ1LG27_9BACT</name>
<dbReference type="InterPro" id="IPR036116">
    <property type="entry name" value="FN3_sf"/>
</dbReference>
<proteinExistence type="predicted"/>
<dbReference type="RefSeq" id="WP_188460115.1">
    <property type="nucleotide sequence ID" value="NZ_BAABHU010000001.1"/>
</dbReference>
<feature type="domain" description="Fibronectin type-III" evidence="3">
    <location>
        <begin position="40"/>
        <end position="131"/>
    </location>
</feature>
<dbReference type="Proteomes" id="UP000636010">
    <property type="component" value="Unassembled WGS sequence"/>
</dbReference>
<dbReference type="SUPFAM" id="SSF51126">
    <property type="entry name" value="Pectin lyase-like"/>
    <property type="match status" value="1"/>
</dbReference>
<dbReference type="InterPro" id="IPR011050">
    <property type="entry name" value="Pectin_lyase_fold/virulence"/>
</dbReference>
<dbReference type="InterPro" id="IPR013783">
    <property type="entry name" value="Ig-like_fold"/>
</dbReference>
<comment type="caution">
    <text evidence="4">The sequence shown here is derived from an EMBL/GenBank/DDBJ whole genome shotgun (WGS) entry which is preliminary data.</text>
</comment>
<dbReference type="InterPro" id="IPR003961">
    <property type="entry name" value="FN3_dom"/>
</dbReference>
<dbReference type="Pfam" id="PF16318">
    <property type="entry name" value="DUF4957"/>
    <property type="match status" value="1"/>
</dbReference>
<dbReference type="PROSITE" id="PS51257">
    <property type="entry name" value="PROKAR_LIPOPROTEIN"/>
    <property type="match status" value="1"/>
</dbReference>
<evidence type="ECO:0000313" key="5">
    <source>
        <dbReference type="Proteomes" id="UP000636010"/>
    </source>
</evidence>
<dbReference type="SMART" id="SM00060">
    <property type="entry name" value="FN3"/>
    <property type="match status" value="2"/>
</dbReference>
<dbReference type="InterPro" id="IPR032530">
    <property type="entry name" value="DUF4957"/>
</dbReference>
<dbReference type="Pfam" id="PF17161">
    <property type="entry name" value="DUF5123"/>
    <property type="match status" value="1"/>
</dbReference>
<dbReference type="InterPro" id="IPR033427">
    <property type="entry name" value="DUF5123"/>
</dbReference>
<gene>
    <name evidence="4" type="ORF">GCM10011506_03780</name>
</gene>
<evidence type="ECO:0000313" key="4">
    <source>
        <dbReference type="EMBL" id="GGC21776.1"/>
    </source>
</evidence>
<feature type="compositionally biased region" description="Polar residues" evidence="1">
    <location>
        <begin position="494"/>
        <end position="503"/>
    </location>
</feature>
<dbReference type="CDD" id="cd00063">
    <property type="entry name" value="FN3"/>
    <property type="match status" value="1"/>
</dbReference>
<feature type="chain" id="PRO_5046262420" description="Fibronectin type-III domain-containing protein" evidence="2">
    <location>
        <begin position="22"/>
        <end position="512"/>
    </location>
</feature>